<keyword evidence="1" id="KW-0732">Signal</keyword>
<dbReference type="PANTHER" id="PTHR44337">
    <property type="entry name" value="CARCINOEMBRYONIC ANTIGEN-RELATED CELL ADHESION MOLECULE 8"/>
    <property type="match status" value="1"/>
</dbReference>
<comment type="caution">
    <text evidence="5">The sequence shown here is derived from an EMBL/GenBank/DDBJ whole genome shotgun (WGS) entry which is preliminary data.</text>
</comment>
<dbReference type="AlphaFoldDB" id="A0A7J6AZU6"/>
<accession>A0A7J6AZU6</accession>
<sequence>MFNGTLSEVNTAVFPVEQATLMHTGNYTCMASNHVTGRDASGSHVLVVKEKGSMGGSGDSLSAGATAGIVIG</sequence>
<evidence type="ECO:0000313" key="6">
    <source>
        <dbReference type="Proteomes" id="UP000593565"/>
    </source>
</evidence>
<evidence type="ECO:0000256" key="3">
    <source>
        <dbReference type="ARBA" id="ARBA00023180"/>
    </source>
</evidence>
<evidence type="ECO:0000256" key="1">
    <source>
        <dbReference type="ARBA" id="ARBA00022729"/>
    </source>
</evidence>
<keyword evidence="6" id="KW-1185">Reference proteome</keyword>
<name>A0A7J6AZU6_AMEME</name>
<dbReference type="InterPro" id="IPR036179">
    <property type="entry name" value="Ig-like_dom_sf"/>
</dbReference>
<dbReference type="EMBL" id="JAAGNN010000006">
    <property type="protein sequence ID" value="KAF4088392.1"/>
    <property type="molecule type" value="Genomic_DNA"/>
</dbReference>
<evidence type="ECO:0000313" key="5">
    <source>
        <dbReference type="EMBL" id="KAF4088392.1"/>
    </source>
</evidence>
<dbReference type="PANTHER" id="PTHR44337:SF20">
    <property type="entry name" value="CARCINOEMBRYONIC ANTIGEN-RELATED CELL ADHESION MOLECULE 5-RELATED"/>
    <property type="match status" value="1"/>
</dbReference>
<dbReference type="SUPFAM" id="SSF48726">
    <property type="entry name" value="Immunoglobulin"/>
    <property type="match status" value="1"/>
</dbReference>
<evidence type="ECO:0000256" key="4">
    <source>
        <dbReference type="ARBA" id="ARBA00023319"/>
    </source>
</evidence>
<proteinExistence type="predicted"/>
<protein>
    <submittedName>
        <fullName evidence="5">Uncharacterized protein</fullName>
    </submittedName>
</protein>
<keyword evidence="2" id="KW-1015">Disulfide bond</keyword>
<keyword evidence="4" id="KW-0393">Immunoglobulin domain</keyword>
<gene>
    <name evidence="5" type="ORF">AMELA_G00082440</name>
</gene>
<dbReference type="CDD" id="cd00096">
    <property type="entry name" value="Ig"/>
    <property type="match status" value="1"/>
</dbReference>
<evidence type="ECO:0000256" key="2">
    <source>
        <dbReference type="ARBA" id="ARBA00023157"/>
    </source>
</evidence>
<feature type="non-terminal residue" evidence="5">
    <location>
        <position position="1"/>
    </location>
</feature>
<organism evidence="5 6">
    <name type="scientific">Ameiurus melas</name>
    <name type="common">Black bullhead</name>
    <name type="synonym">Silurus melas</name>
    <dbReference type="NCBI Taxonomy" id="219545"/>
    <lineage>
        <taxon>Eukaryota</taxon>
        <taxon>Metazoa</taxon>
        <taxon>Chordata</taxon>
        <taxon>Craniata</taxon>
        <taxon>Vertebrata</taxon>
        <taxon>Euteleostomi</taxon>
        <taxon>Actinopterygii</taxon>
        <taxon>Neopterygii</taxon>
        <taxon>Teleostei</taxon>
        <taxon>Ostariophysi</taxon>
        <taxon>Siluriformes</taxon>
        <taxon>Ictaluridae</taxon>
        <taxon>Ameiurus</taxon>
    </lineage>
</organism>
<keyword evidence="3" id="KW-0325">Glycoprotein</keyword>
<dbReference type="InterPro" id="IPR052598">
    <property type="entry name" value="IgSF_CEA-related"/>
</dbReference>
<reference evidence="5 6" key="1">
    <citation type="submission" date="2020-02" db="EMBL/GenBank/DDBJ databases">
        <title>A chromosome-scale genome assembly of the black bullhead catfish (Ameiurus melas).</title>
        <authorList>
            <person name="Wen M."/>
            <person name="Zham M."/>
            <person name="Cabau C."/>
            <person name="Klopp C."/>
            <person name="Donnadieu C."/>
            <person name="Roques C."/>
            <person name="Bouchez O."/>
            <person name="Lampietro C."/>
            <person name="Jouanno E."/>
            <person name="Herpin A."/>
            <person name="Louis A."/>
            <person name="Berthelot C."/>
            <person name="Parey E."/>
            <person name="Roest-Crollius H."/>
            <person name="Braasch I."/>
            <person name="Postlethwait J."/>
            <person name="Robinson-Rechavi M."/>
            <person name="Echchiki A."/>
            <person name="Begum T."/>
            <person name="Montfort J."/>
            <person name="Schartl M."/>
            <person name="Bobe J."/>
            <person name="Guiguen Y."/>
        </authorList>
    </citation>
    <scope>NUCLEOTIDE SEQUENCE [LARGE SCALE GENOMIC DNA]</scope>
    <source>
        <strain evidence="5">M_S1</strain>
        <tissue evidence="5">Blood</tissue>
    </source>
</reference>
<dbReference type="Proteomes" id="UP000593565">
    <property type="component" value="Unassembled WGS sequence"/>
</dbReference>